<gene>
    <name evidence="1" type="ORF">BDV95DRAFT_568754</name>
</gene>
<dbReference type="Proteomes" id="UP000481861">
    <property type="component" value="Unassembled WGS sequence"/>
</dbReference>
<reference evidence="1 2" key="1">
    <citation type="submission" date="2020-01" db="EMBL/GenBank/DDBJ databases">
        <authorList>
            <consortium name="DOE Joint Genome Institute"/>
            <person name="Haridas S."/>
            <person name="Albert R."/>
            <person name="Binder M."/>
            <person name="Bloem J."/>
            <person name="Labutti K."/>
            <person name="Salamov A."/>
            <person name="Andreopoulos B."/>
            <person name="Baker S.E."/>
            <person name="Barry K."/>
            <person name="Bills G."/>
            <person name="Bluhm B.H."/>
            <person name="Cannon C."/>
            <person name="Castanera R."/>
            <person name="Culley D.E."/>
            <person name="Daum C."/>
            <person name="Ezra D."/>
            <person name="Gonzalez J.B."/>
            <person name="Henrissat B."/>
            <person name="Kuo A."/>
            <person name="Liang C."/>
            <person name="Lipzen A."/>
            <person name="Lutzoni F."/>
            <person name="Magnuson J."/>
            <person name="Mondo S."/>
            <person name="Nolan M."/>
            <person name="Ohm R."/>
            <person name="Pangilinan J."/>
            <person name="Park H.-J.H."/>
            <person name="Ramirez L."/>
            <person name="Alfaro M."/>
            <person name="Sun H."/>
            <person name="Tritt A."/>
            <person name="Yoshinaga Y."/>
            <person name="Zwiers L.-H.L."/>
            <person name="Turgeon B.G."/>
            <person name="Goodwin S.B."/>
            <person name="Spatafora J.W."/>
            <person name="Crous P.W."/>
            <person name="Grigoriev I.V."/>
        </authorList>
    </citation>
    <scope>NUCLEOTIDE SEQUENCE [LARGE SCALE GENOMIC DNA]</scope>
    <source>
        <strain evidence="1 2">CBS 611.86</strain>
    </source>
</reference>
<dbReference type="AlphaFoldDB" id="A0A7C8MAA6"/>
<evidence type="ECO:0000313" key="1">
    <source>
        <dbReference type="EMBL" id="KAF2873096.1"/>
    </source>
</evidence>
<sequence length="250" mass="26916">MECMSVEKAACILFHMGRDERPPNQGPCPIHDKEWQSERRQRTVSPPPMPVKKVVVGQTLARPAAQPAAQGNGGALHTGTTTATATAGGAALPSLNTGLSLPSAMMPPPANRPVRKGKLPVGGCRCAVLCCALRGVEMVGEGGLCTEDTVKPSLIRASSIKASSIKASLIRASFDQGSFDHGTSITASFVHDFFQSRLLLIKIRSRLLSITAPFNNGFFTRARRDESTCRLREKLHIVYEVCVRVIVLQK</sequence>
<accession>A0A7C8MAA6</accession>
<dbReference type="EMBL" id="JAADJZ010000008">
    <property type="protein sequence ID" value="KAF2873096.1"/>
    <property type="molecule type" value="Genomic_DNA"/>
</dbReference>
<organism evidence="1 2">
    <name type="scientific">Massariosphaeria phaeospora</name>
    <dbReference type="NCBI Taxonomy" id="100035"/>
    <lineage>
        <taxon>Eukaryota</taxon>
        <taxon>Fungi</taxon>
        <taxon>Dikarya</taxon>
        <taxon>Ascomycota</taxon>
        <taxon>Pezizomycotina</taxon>
        <taxon>Dothideomycetes</taxon>
        <taxon>Pleosporomycetidae</taxon>
        <taxon>Pleosporales</taxon>
        <taxon>Pleosporales incertae sedis</taxon>
        <taxon>Massariosphaeria</taxon>
    </lineage>
</organism>
<name>A0A7C8MAA6_9PLEO</name>
<protein>
    <submittedName>
        <fullName evidence="1">Uncharacterized protein</fullName>
    </submittedName>
</protein>
<keyword evidence="2" id="KW-1185">Reference proteome</keyword>
<comment type="caution">
    <text evidence="1">The sequence shown here is derived from an EMBL/GenBank/DDBJ whole genome shotgun (WGS) entry which is preliminary data.</text>
</comment>
<evidence type="ECO:0000313" key="2">
    <source>
        <dbReference type="Proteomes" id="UP000481861"/>
    </source>
</evidence>
<proteinExistence type="predicted"/>